<reference evidence="2 3" key="1">
    <citation type="journal article" name="Front. Microbiol.">
        <title>Sugar Metabolism of the First Thermophilic Planctomycete Thermogutta terrifontis: Comparative Genomic and Transcriptomic Approaches.</title>
        <authorList>
            <person name="Elcheninov A.G."/>
            <person name="Menzel P."/>
            <person name="Gudbergsdottir S.R."/>
            <person name="Slesarev A.I."/>
            <person name="Kadnikov V.V."/>
            <person name="Krogh A."/>
            <person name="Bonch-Osmolovskaya E.A."/>
            <person name="Peng X."/>
            <person name="Kublanov I.V."/>
        </authorList>
    </citation>
    <scope>NUCLEOTIDE SEQUENCE [LARGE SCALE GENOMIC DNA]</scope>
    <source>
        <strain evidence="2 3">R1</strain>
    </source>
</reference>
<dbReference type="EMBL" id="CP018477">
    <property type="protein sequence ID" value="ASV75979.1"/>
    <property type="molecule type" value="Genomic_DNA"/>
</dbReference>
<name>A0A286RJ37_9BACT</name>
<evidence type="ECO:0000313" key="2">
    <source>
        <dbReference type="EMBL" id="ASV75979.1"/>
    </source>
</evidence>
<protein>
    <submittedName>
        <fullName evidence="2">Uncharacterized protein</fullName>
    </submittedName>
</protein>
<feature type="transmembrane region" description="Helical" evidence="1">
    <location>
        <begin position="12"/>
        <end position="32"/>
    </location>
</feature>
<keyword evidence="1" id="KW-1133">Transmembrane helix</keyword>
<accession>A0A286RJ37</accession>
<evidence type="ECO:0000313" key="3">
    <source>
        <dbReference type="Proteomes" id="UP000215086"/>
    </source>
</evidence>
<proteinExistence type="predicted"/>
<gene>
    <name evidence="2" type="ORF">THTE_3377</name>
</gene>
<dbReference type="Proteomes" id="UP000215086">
    <property type="component" value="Chromosome"/>
</dbReference>
<evidence type="ECO:0000256" key="1">
    <source>
        <dbReference type="SAM" id="Phobius"/>
    </source>
</evidence>
<keyword evidence="1" id="KW-0812">Transmembrane</keyword>
<organism evidence="2 3">
    <name type="scientific">Thermogutta terrifontis</name>
    <dbReference type="NCBI Taxonomy" id="1331910"/>
    <lineage>
        <taxon>Bacteria</taxon>
        <taxon>Pseudomonadati</taxon>
        <taxon>Planctomycetota</taxon>
        <taxon>Planctomycetia</taxon>
        <taxon>Pirellulales</taxon>
        <taxon>Thermoguttaceae</taxon>
        <taxon>Thermogutta</taxon>
    </lineage>
</organism>
<sequence length="46" mass="5342">MPRQKASAFRSILRGTLFFQTLLISADFHAVWTMPRIQLVTDKFDS</sequence>
<dbReference type="AlphaFoldDB" id="A0A286RJ37"/>
<dbReference type="KEGG" id="ttf:THTE_3377"/>
<keyword evidence="3" id="KW-1185">Reference proteome</keyword>
<keyword evidence="1" id="KW-0472">Membrane</keyword>